<dbReference type="GO" id="GO:0008017">
    <property type="term" value="F:microtubule binding"/>
    <property type="evidence" value="ECO:0007669"/>
    <property type="project" value="TreeGrafter"/>
</dbReference>
<dbReference type="GO" id="GO:0005739">
    <property type="term" value="C:mitochondrion"/>
    <property type="evidence" value="ECO:0007669"/>
    <property type="project" value="TreeGrafter"/>
</dbReference>
<dbReference type="InterPro" id="IPR020850">
    <property type="entry name" value="GED_dom"/>
</dbReference>
<dbReference type="Proteomes" id="UP000469559">
    <property type="component" value="Unassembled WGS sequence"/>
</dbReference>
<dbReference type="SUPFAM" id="SSF52540">
    <property type="entry name" value="P-loop containing nucleoside triphosphate hydrolases"/>
    <property type="match status" value="1"/>
</dbReference>
<dbReference type="GO" id="GO:0016559">
    <property type="term" value="P:peroxisome fission"/>
    <property type="evidence" value="ECO:0007669"/>
    <property type="project" value="TreeGrafter"/>
</dbReference>
<dbReference type="AlphaFoldDB" id="A0A8T9BDW3"/>
<dbReference type="PANTHER" id="PTHR11566:SF215">
    <property type="entry name" value="DYNAMIN GTPASE"/>
    <property type="match status" value="1"/>
</dbReference>
<dbReference type="Gene3D" id="1.20.120.1240">
    <property type="entry name" value="Dynamin, middle domain"/>
    <property type="match status" value="1"/>
</dbReference>
<dbReference type="InterPro" id="IPR045063">
    <property type="entry name" value="Dynamin_N"/>
</dbReference>
<dbReference type="EMBL" id="QGMF01000238">
    <property type="protein sequence ID" value="TVY17611.1"/>
    <property type="molecule type" value="Genomic_DNA"/>
</dbReference>
<dbReference type="GO" id="GO:0006897">
    <property type="term" value="P:endocytosis"/>
    <property type="evidence" value="ECO:0007669"/>
    <property type="project" value="TreeGrafter"/>
</dbReference>
<name>A0A8T9BDW3_9HELO</name>
<dbReference type="OrthoDB" id="415706at2759"/>
<dbReference type="GO" id="GO:0003924">
    <property type="term" value="F:GTPase activity"/>
    <property type="evidence" value="ECO:0007669"/>
    <property type="project" value="TreeGrafter"/>
</dbReference>
<evidence type="ECO:0000313" key="3">
    <source>
        <dbReference type="EMBL" id="TVY17611.1"/>
    </source>
</evidence>
<dbReference type="Pfam" id="PF00350">
    <property type="entry name" value="Dynamin_N"/>
    <property type="match status" value="1"/>
</dbReference>
<accession>A0A8T9BDW3</accession>
<keyword evidence="4" id="KW-1185">Reference proteome</keyword>
<dbReference type="GO" id="GO:0048312">
    <property type="term" value="P:intracellular distribution of mitochondria"/>
    <property type="evidence" value="ECO:0007669"/>
    <property type="project" value="TreeGrafter"/>
</dbReference>
<feature type="compositionally biased region" description="Basic and acidic residues" evidence="1">
    <location>
        <begin position="256"/>
        <end position="268"/>
    </location>
</feature>
<dbReference type="PRINTS" id="PR00195">
    <property type="entry name" value="DYNAMIN"/>
</dbReference>
<protein>
    <submittedName>
        <fullName evidence="3">Interferon-induced GTP-binding protein Mx2</fullName>
    </submittedName>
</protein>
<comment type="caution">
    <text evidence="3">The sequence shown here is derived from an EMBL/GenBank/DDBJ whole genome shotgun (WGS) entry which is preliminary data.</text>
</comment>
<dbReference type="PROSITE" id="PS51388">
    <property type="entry name" value="GED"/>
    <property type="match status" value="1"/>
</dbReference>
<dbReference type="GO" id="GO:0005874">
    <property type="term" value="C:microtubule"/>
    <property type="evidence" value="ECO:0007669"/>
    <property type="project" value="TreeGrafter"/>
</dbReference>
<sequence>MSLPRTSLTDSIKLIVVGDQLSGKSSVLEGLTNLPFPRDSGLCTRFPTQIVFKRSKVSTIEVSIIAAHGQSKSTVNAIAKFDPNGQRTLGVLTKPDLVDRGAEEKILELVTNQTGRGRFQLGYTIICNRSQSELGLTHHERNLREARFFETQPWSVVPKKRAGAVAVDVRSKIRELEVELDDLGPAREISNDQRNHLIRIASDFRGITVKAIDAYYGRDQCFEDDDDFRLATNVMDMDQNFSETIRRQGFTRSFRRNSDTAATEHESEPENISSQCGSEDSSSSFSIITKKYDRSKGFEIGTLNPSLLPSLFAEQSQWWEYYANCHVKKVIQKIHQFNHKALCYCCKDSILSERLWTRLAQLLLPSYREALNQVSFLVSVEKDGNLMTMNHYFADNLRKAREDRITRQLLNLQSWSTSDAQKEPLLRLKDTIAAFLSNEEYTVRDLHDTLEAYYKVARKRFVDAVCL</sequence>
<feature type="domain" description="GED" evidence="2">
    <location>
        <begin position="443"/>
        <end position="467"/>
    </location>
</feature>
<reference evidence="3 4" key="1">
    <citation type="submission" date="2018-05" db="EMBL/GenBank/DDBJ databases">
        <title>Whole genome sequencing for identification of molecular markers to develop diagnostic detection tools for the regulated plant pathogen Lachnellula willkommii.</title>
        <authorList>
            <person name="Giroux E."/>
            <person name="Bilodeau G."/>
        </authorList>
    </citation>
    <scope>NUCLEOTIDE SEQUENCE [LARGE SCALE GENOMIC DNA]</scope>
    <source>
        <strain evidence="3 4">CBS 203.66</strain>
    </source>
</reference>
<feature type="compositionally biased region" description="Low complexity" evidence="1">
    <location>
        <begin position="273"/>
        <end position="282"/>
    </location>
</feature>
<organism evidence="3 4">
    <name type="scientific">Lachnellula arida</name>
    <dbReference type="NCBI Taxonomy" id="1316785"/>
    <lineage>
        <taxon>Eukaryota</taxon>
        <taxon>Fungi</taxon>
        <taxon>Dikarya</taxon>
        <taxon>Ascomycota</taxon>
        <taxon>Pezizomycotina</taxon>
        <taxon>Leotiomycetes</taxon>
        <taxon>Helotiales</taxon>
        <taxon>Lachnaceae</taxon>
        <taxon>Lachnellula</taxon>
    </lineage>
</organism>
<dbReference type="GO" id="GO:0016020">
    <property type="term" value="C:membrane"/>
    <property type="evidence" value="ECO:0007669"/>
    <property type="project" value="TreeGrafter"/>
</dbReference>
<dbReference type="PANTHER" id="PTHR11566">
    <property type="entry name" value="DYNAMIN"/>
    <property type="match status" value="1"/>
</dbReference>
<evidence type="ECO:0000256" key="1">
    <source>
        <dbReference type="SAM" id="MobiDB-lite"/>
    </source>
</evidence>
<dbReference type="GO" id="GO:0000266">
    <property type="term" value="P:mitochondrial fission"/>
    <property type="evidence" value="ECO:0007669"/>
    <property type="project" value="TreeGrafter"/>
</dbReference>
<feature type="region of interest" description="Disordered" evidence="1">
    <location>
        <begin position="256"/>
        <end position="282"/>
    </location>
</feature>
<dbReference type="Gene3D" id="3.40.50.300">
    <property type="entry name" value="P-loop containing nucleotide triphosphate hydrolases"/>
    <property type="match status" value="2"/>
</dbReference>
<gene>
    <name evidence="3" type="primary">MX2</name>
    <name evidence="3" type="ORF">LARI1_G005244</name>
</gene>
<evidence type="ECO:0000259" key="2">
    <source>
        <dbReference type="PROSITE" id="PS51388"/>
    </source>
</evidence>
<evidence type="ECO:0000313" key="4">
    <source>
        <dbReference type="Proteomes" id="UP000469559"/>
    </source>
</evidence>
<dbReference type="InterPro" id="IPR022812">
    <property type="entry name" value="Dynamin"/>
</dbReference>
<proteinExistence type="predicted"/>
<dbReference type="InterPro" id="IPR027417">
    <property type="entry name" value="P-loop_NTPase"/>
</dbReference>